<dbReference type="InterPro" id="IPR011009">
    <property type="entry name" value="Kinase-like_dom_sf"/>
</dbReference>
<proteinExistence type="predicted"/>
<dbReference type="Pfam" id="PF00069">
    <property type="entry name" value="Pkinase"/>
    <property type="match status" value="1"/>
</dbReference>
<dbReference type="Pfam" id="PF01048">
    <property type="entry name" value="PNP_UDP_1"/>
    <property type="match status" value="1"/>
</dbReference>
<dbReference type="InterPro" id="IPR017441">
    <property type="entry name" value="Protein_kinase_ATP_BS"/>
</dbReference>
<comment type="caution">
    <text evidence="8">The sequence shown here is derived from an EMBL/GenBank/DDBJ whole genome shotgun (WGS) entry which is preliminary data.</text>
</comment>
<dbReference type="Gene3D" id="3.30.200.20">
    <property type="entry name" value="Phosphorylase Kinase, domain 1"/>
    <property type="match status" value="1"/>
</dbReference>
<dbReference type="PROSITE" id="PS00108">
    <property type="entry name" value="PROTEIN_KINASE_ST"/>
    <property type="match status" value="1"/>
</dbReference>
<dbReference type="InterPro" id="IPR000845">
    <property type="entry name" value="Nucleoside_phosphorylase_d"/>
</dbReference>
<evidence type="ECO:0000256" key="5">
    <source>
        <dbReference type="PROSITE-ProRule" id="PRU10141"/>
    </source>
</evidence>
<dbReference type="SUPFAM" id="SSF53167">
    <property type="entry name" value="Purine and uridine phosphorylases"/>
    <property type="match status" value="1"/>
</dbReference>
<evidence type="ECO:0000256" key="3">
    <source>
        <dbReference type="ARBA" id="ARBA00022777"/>
    </source>
</evidence>
<dbReference type="GO" id="GO:0009116">
    <property type="term" value="P:nucleoside metabolic process"/>
    <property type="evidence" value="ECO:0007669"/>
    <property type="project" value="InterPro"/>
</dbReference>
<dbReference type="Proteomes" id="UP000268094">
    <property type="component" value="Unassembled WGS sequence"/>
</dbReference>
<dbReference type="InterPro" id="IPR035994">
    <property type="entry name" value="Nucleoside_phosphorylase_sf"/>
</dbReference>
<dbReference type="Gene3D" id="1.10.510.10">
    <property type="entry name" value="Transferase(Phosphotransferase) domain 1"/>
    <property type="match status" value="1"/>
</dbReference>
<dbReference type="AlphaFoldDB" id="A0A3A8IKF6"/>
<dbReference type="CDD" id="cd09008">
    <property type="entry name" value="MTAN"/>
    <property type="match status" value="1"/>
</dbReference>
<dbReference type="InterPro" id="IPR008271">
    <property type="entry name" value="Ser/Thr_kinase_AS"/>
</dbReference>
<keyword evidence="1" id="KW-0808">Transferase</keyword>
<evidence type="ECO:0000256" key="4">
    <source>
        <dbReference type="ARBA" id="ARBA00022840"/>
    </source>
</evidence>
<keyword evidence="3" id="KW-0418">Kinase</keyword>
<organism evidence="8 9">
    <name type="scientific">Corallococcus terminator</name>
    <dbReference type="NCBI Taxonomy" id="2316733"/>
    <lineage>
        <taxon>Bacteria</taxon>
        <taxon>Pseudomonadati</taxon>
        <taxon>Myxococcota</taxon>
        <taxon>Myxococcia</taxon>
        <taxon>Myxococcales</taxon>
        <taxon>Cystobacterineae</taxon>
        <taxon>Myxococcaceae</taxon>
        <taxon>Corallococcus</taxon>
    </lineage>
</organism>
<reference evidence="9" key="1">
    <citation type="submission" date="2018-09" db="EMBL/GenBank/DDBJ databases">
        <authorList>
            <person name="Livingstone P.G."/>
            <person name="Whitworth D.E."/>
        </authorList>
    </citation>
    <scope>NUCLEOTIDE SEQUENCE [LARGE SCALE GENOMIC DNA]</scope>
    <source>
        <strain evidence="9">CA054A</strain>
    </source>
</reference>
<accession>A0A3A8IKF6</accession>
<dbReference type="InterPro" id="IPR000719">
    <property type="entry name" value="Prot_kinase_dom"/>
</dbReference>
<dbReference type="PROSITE" id="PS00107">
    <property type="entry name" value="PROTEIN_KINASE_ATP"/>
    <property type="match status" value="1"/>
</dbReference>
<dbReference type="EMBL" id="RAVZ01000175">
    <property type="protein sequence ID" value="RKG83675.1"/>
    <property type="molecule type" value="Genomic_DNA"/>
</dbReference>
<keyword evidence="4 5" id="KW-0067">ATP-binding</keyword>
<dbReference type="CDD" id="cd14014">
    <property type="entry name" value="STKc_PknB_like"/>
    <property type="match status" value="1"/>
</dbReference>
<feature type="domain" description="Protein kinase" evidence="7">
    <location>
        <begin position="613"/>
        <end position="862"/>
    </location>
</feature>
<name>A0A3A8IKF6_9BACT</name>
<dbReference type="SMART" id="SM00220">
    <property type="entry name" value="S_TKc"/>
    <property type="match status" value="1"/>
</dbReference>
<keyword evidence="9" id="KW-1185">Reference proteome</keyword>
<evidence type="ECO:0000259" key="7">
    <source>
        <dbReference type="PROSITE" id="PS50011"/>
    </source>
</evidence>
<evidence type="ECO:0000256" key="1">
    <source>
        <dbReference type="ARBA" id="ARBA00022679"/>
    </source>
</evidence>
<evidence type="ECO:0000256" key="2">
    <source>
        <dbReference type="ARBA" id="ARBA00022741"/>
    </source>
</evidence>
<dbReference type="GO" id="GO:0004674">
    <property type="term" value="F:protein serine/threonine kinase activity"/>
    <property type="evidence" value="ECO:0007669"/>
    <property type="project" value="TreeGrafter"/>
</dbReference>
<feature type="region of interest" description="Disordered" evidence="6">
    <location>
        <begin position="33"/>
        <end position="55"/>
    </location>
</feature>
<sequence>MVRAQASSADLHRTAIAGSESWTTPVGVVLSLAPPLPKAEGPQSTAEGASRRRERRCSIQAVESTSLEANAESPRIPPRVFWVNQGFNYEKEQEGGYVRAPQKNSSGGEFSHWKRVSELKPGDLLVHYYAKAIRAVGRVTARAFVTANSEWQATVEYSPLKEPIDLKEIIADSLRYLQPPSGPITVKRSVKQGYLWNFNVEGLALLRQSSREQWPLWAEAPTRNQRVQRLVTDLLVREPQILYPASQPLYNGQESSTAHGSDVAILTVIQPEFFAALEALGISESQREKDAQGTVYFRGLLRSQMAGRDYRLVVTCVGGAGNYDASAAAYEVIAHHRPRVLILMGIAAGIQGKVRIGEVVLSERVVAYEPGAIVSSSDGGPPTLEHRPEIDRLPHSMNQDVVTYRPDPSRLNVRFRGLGGEIPGPTAGKEEEFRSRVTSTITARAATIASGEKLLRDPAKLRAVRQEQHGKVEVGEMEAAGLVAACRRANIPWLVIRGISDFGDQFKDDRFHQFACRAAAVVLADFLAHGLTLPEGVLSGNALQNSGIIPQYPDAQTRYLNSQLEGARARKKRLQASGANTTQVDQEILSLRRQVREGGQLRAGGWLGHDDRYLLIEAIGRGGFGTIWKSLDRVTQTIVAIKVLHTNLAGDPVRRDRFFRGARRMAELQHPAVVPVLEQHGEEGGFHYFVMEYVVGGNLQQAVLQGAVTPDNVIPIILRVGDALALGHSKGIIHRDVKPANILLNEQGNPLLTDFDLVGAADTTGGTQTGAMGTFVYSAPECLEQPQDADARADVYGLGMTALFGFHGAELPFHQLMRNPESFLEQLRCPQSLKNVLRRATSLERGERYKDAEEFIAELRRA</sequence>
<dbReference type="PANTHER" id="PTHR43289">
    <property type="entry name" value="MITOGEN-ACTIVATED PROTEIN KINASE KINASE KINASE 20-RELATED"/>
    <property type="match status" value="1"/>
</dbReference>
<dbReference type="PROSITE" id="PS50011">
    <property type="entry name" value="PROTEIN_KINASE_DOM"/>
    <property type="match status" value="1"/>
</dbReference>
<feature type="binding site" evidence="5">
    <location>
        <position position="642"/>
    </location>
    <ligand>
        <name>ATP</name>
        <dbReference type="ChEBI" id="CHEBI:30616"/>
    </ligand>
</feature>
<evidence type="ECO:0000313" key="8">
    <source>
        <dbReference type="EMBL" id="RKG83675.1"/>
    </source>
</evidence>
<evidence type="ECO:0000313" key="9">
    <source>
        <dbReference type="Proteomes" id="UP000268094"/>
    </source>
</evidence>
<dbReference type="SUPFAM" id="SSF56112">
    <property type="entry name" value="Protein kinase-like (PK-like)"/>
    <property type="match status" value="1"/>
</dbReference>
<dbReference type="GO" id="GO:0005524">
    <property type="term" value="F:ATP binding"/>
    <property type="evidence" value="ECO:0007669"/>
    <property type="project" value="UniProtKB-UniRule"/>
</dbReference>
<keyword evidence="2 5" id="KW-0547">Nucleotide-binding</keyword>
<evidence type="ECO:0000256" key="6">
    <source>
        <dbReference type="SAM" id="MobiDB-lite"/>
    </source>
</evidence>
<gene>
    <name evidence="8" type="ORF">D7V88_23720</name>
</gene>
<dbReference type="Gene3D" id="3.40.50.1580">
    <property type="entry name" value="Nucleoside phosphorylase domain"/>
    <property type="match status" value="1"/>
</dbReference>
<protein>
    <recommendedName>
        <fullName evidence="7">Protein kinase domain-containing protein</fullName>
    </recommendedName>
</protein>
<dbReference type="PANTHER" id="PTHR43289:SF6">
    <property type="entry name" value="SERINE_THREONINE-PROTEIN KINASE NEKL-3"/>
    <property type="match status" value="1"/>
</dbReference>